<dbReference type="VEuPathDB" id="TriTrypDB:ADEAN_000928600"/>
<evidence type="ECO:0000313" key="2">
    <source>
        <dbReference type="EMBL" id="CAD2221751.1"/>
    </source>
</evidence>
<keyword evidence="3" id="KW-1185">Reference proteome</keyword>
<feature type="compositionally biased region" description="Polar residues" evidence="1">
    <location>
        <begin position="56"/>
        <end position="65"/>
    </location>
</feature>
<feature type="compositionally biased region" description="Polar residues" evidence="1">
    <location>
        <begin position="371"/>
        <end position="380"/>
    </location>
</feature>
<sequence length="380" mass="40222">MQKDEPTLNRELAEAIRSLLASYGVTMGEVNLHLGRPRPPTHHSTSRGDSPPEPNPISNSTSILVKSTRADSPTRADTGSSSSAVVVSVHWADSFTPLAGGLAVTLPQCYSRPTSPDTEEEPLQRMSPMTHSLQSATSPMSGKLRPQQVVRDGDGSRPSSRLRSSGLLPDGTGDSRLGSPVTQELRLGKGARPTSVRFPAESPAAAPPRASRRRENSAKGVRSRRPVFSILNTNKEDGGLSRSNISVRVDEGADPRSPVHEPLLGSRAEQEASRQRGILLSASQPRSFSTALSEDSTRGGQSFAFSDSGSFRPASSSGQDRPLGLPTFSRNAPSPGDVHAITVEGKGLRGPGLVSPPKTRNPRPSLVSEKGASTNGINKQ</sequence>
<dbReference type="EMBL" id="LR877166">
    <property type="protein sequence ID" value="CAD2221751.1"/>
    <property type="molecule type" value="Genomic_DNA"/>
</dbReference>
<proteinExistence type="predicted"/>
<feature type="compositionally biased region" description="Polar residues" evidence="1">
    <location>
        <begin position="281"/>
        <end position="319"/>
    </location>
</feature>
<evidence type="ECO:0000256" key="1">
    <source>
        <dbReference type="SAM" id="MobiDB-lite"/>
    </source>
</evidence>
<feature type="compositionally biased region" description="Basic residues" evidence="1">
    <location>
        <begin position="35"/>
        <end position="45"/>
    </location>
</feature>
<feature type="region of interest" description="Disordered" evidence="1">
    <location>
        <begin position="110"/>
        <end position="380"/>
    </location>
</feature>
<reference evidence="2 3" key="1">
    <citation type="submission" date="2020-08" db="EMBL/GenBank/DDBJ databases">
        <authorList>
            <person name="Newling K."/>
            <person name="Davey J."/>
            <person name="Forrester S."/>
        </authorList>
    </citation>
    <scope>NUCLEOTIDE SEQUENCE [LARGE SCALE GENOMIC DNA]</scope>
    <source>
        <strain evidence="3">Crithidia deanei Carvalho (ATCC PRA-265)</strain>
    </source>
</reference>
<feature type="compositionally biased region" description="Basic and acidic residues" evidence="1">
    <location>
        <begin position="248"/>
        <end position="259"/>
    </location>
</feature>
<dbReference type="Proteomes" id="UP000515908">
    <property type="component" value="Chromosome 22"/>
</dbReference>
<feature type="compositionally biased region" description="Low complexity" evidence="1">
    <location>
        <begin position="199"/>
        <end position="209"/>
    </location>
</feature>
<evidence type="ECO:0000313" key="3">
    <source>
        <dbReference type="Proteomes" id="UP000515908"/>
    </source>
</evidence>
<gene>
    <name evidence="2" type="ORF">ADEAN_000928600</name>
</gene>
<organism evidence="2 3">
    <name type="scientific">Angomonas deanei</name>
    <dbReference type="NCBI Taxonomy" id="59799"/>
    <lineage>
        <taxon>Eukaryota</taxon>
        <taxon>Discoba</taxon>
        <taxon>Euglenozoa</taxon>
        <taxon>Kinetoplastea</taxon>
        <taxon>Metakinetoplastina</taxon>
        <taxon>Trypanosomatida</taxon>
        <taxon>Trypanosomatidae</taxon>
        <taxon>Strigomonadinae</taxon>
        <taxon>Angomonas</taxon>
    </lineage>
</organism>
<feature type="compositionally biased region" description="Low complexity" evidence="1">
    <location>
        <begin position="156"/>
        <end position="171"/>
    </location>
</feature>
<dbReference type="OrthoDB" id="267763at2759"/>
<protein>
    <submittedName>
        <fullName evidence="2">Uncharacterized protein</fullName>
    </submittedName>
</protein>
<feature type="compositionally biased region" description="Polar residues" evidence="1">
    <location>
        <begin position="127"/>
        <end position="140"/>
    </location>
</feature>
<dbReference type="AlphaFoldDB" id="A0A7G2CRX7"/>
<name>A0A7G2CRX7_9TRYP</name>
<accession>A0A7G2CRX7</accession>
<feature type="region of interest" description="Disordered" evidence="1">
    <location>
        <begin position="31"/>
        <end position="82"/>
    </location>
</feature>